<name>A0A871BK25_HALGI</name>
<feature type="transmembrane region" description="Helical" evidence="1">
    <location>
        <begin position="60"/>
        <end position="80"/>
    </location>
</feature>
<dbReference type="GO" id="GO:0004175">
    <property type="term" value="F:endopeptidase activity"/>
    <property type="evidence" value="ECO:0007669"/>
    <property type="project" value="UniProtKB-ARBA"/>
</dbReference>
<organism evidence="3 4">
    <name type="scientific">Haloferax gibbonsii</name>
    <dbReference type="NCBI Taxonomy" id="35746"/>
    <lineage>
        <taxon>Archaea</taxon>
        <taxon>Methanobacteriati</taxon>
        <taxon>Methanobacteriota</taxon>
        <taxon>Stenosarchaea group</taxon>
        <taxon>Halobacteria</taxon>
        <taxon>Halobacteriales</taxon>
        <taxon>Haloferacaceae</taxon>
        <taxon>Haloferax</taxon>
    </lineage>
</organism>
<feature type="domain" description="CAAX prenyl protease 2/Lysostaphin resistance protein A-like" evidence="2">
    <location>
        <begin position="142"/>
        <end position="238"/>
    </location>
</feature>
<dbReference type="AlphaFoldDB" id="A0A871BK25"/>
<evidence type="ECO:0000313" key="4">
    <source>
        <dbReference type="Proteomes" id="UP000663064"/>
    </source>
</evidence>
<sequence length="305" mass="32638">MGPYIREYLRRLRLLSWNEREQRLRTLLRVYVFMTVYAIVSVSLPILIDPPGDGLFHSAVLRVLLVCCTIGLLIGAAIYLDKRPLEEYGLEPNRGWIFDLFAGLVIGGTIPTGSVLLGVAGGWITVGGTGYTLTAIFLRDVSLAVVIITGIAVVEELVFRGYVLTNAVEGMDLQWVSETTTIATAWSVSALLFAIAHPAPTLVAGLHFLSAGLLLGFAYLVSGQLGLPIGIHAGFNFVSGYVFPIASGSSVTIIALSVGGPAWLTGQTGLIQTGLQVLAALLIMGWVWFQTGHLGISPTIKSKLK</sequence>
<feature type="transmembrane region" description="Helical" evidence="1">
    <location>
        <begin position="30"/>
        <end position="48"/>
    </location>
</feature>
<keyword evidence="3" id="KW-0614">Plasmid</keyword>
<dbReference type="EMBL" id="CP063206">
    <property type="protein sequence ID" value="QOS13487.1"/>
    <property type="molecule type" value="Genomic_DNA"/>
</dbReference>
<dbReference type="Proteomes" id="UP000663064">
    <property type="component" value="Plasmid pHGLR1"/>
</dbReference>
<evidence type="ECO:0000313" key="3">
    <source>
        <dbReference type="EMBL" id="QOS13487.1"/>
    </source>
</evidence>
<feature type="transmembrane region" description="Helical" evidence="1">
    <location>
        <begin position="202"/>
        <end position="221"/>
    </location>
</feature>
<feature type="transmembrane region" description="Helical" evidence="1">
    <location>
        <begin position="175"/>
        <end position="196"/>
    </location>
</feature>
<dbReference type="Pfam" id="PF02517">
    <property type="entry name" value="Rce1-like"/>
    <property type="match status" value="1"/>
</dbReference>
<dbReference type="InterPro" id="IPR003675">
    <property type="entry name" value="Rce1/LyrA-like_dom"/>
</dbReference>
<feature type="transmembrane region" description="Helical" evidence="1">
    <location>
        <begin position="100"/>
        <end position="124"/>
    </location>
</feature>
<keyword evidence="1" id="KW-1133">Transmembrane helix</keyword>
<evidence type="ECO:0000259" key="2">
    <source>
        <dbReference type="Pfam" id="PF02517"/>
    </source>
</evidence>
<protein>
    <submittedName>
        <fullName evidence="3">Abi/CAAX domain protein</fullName>
    </submittedName>
</protein>
<accession>A0A871BK25</accession>
<feature type="transmembrane region" description="Helical" evidence="1">
    <location>
        <begin position="233"/>
        <end position="258"/>
    </location>
</feature>
<dbReference type="GO" id="GO:0080120">
    <property type="term" value="P:CAAX-box protein maturation"/>
    <property type="evidence" value="ECO:0007669"/>
    <property type="project" value="UniProtKB-ARBA"/>
</dbReference>
<dbReference type="PANTHER" id="PTHR39430">
    <property type="entry name" value="MEMBRANE-ASSOCIATED PROTEASE-RELATED"/>
    <property type="match status" value="1"/>
</dbReference>
<evidence type="ECO:0000256" key="1">
    <source>
        <dbReference type="SAM" id="Phobius"/>
    </source>
</evidence>
<geneLocation type="plasmid" evidence="3 4">
    <name>pHGLR1</name>
</geneLocation>
<feature type="transmembrane region" description="Helical" evidence="1">
    <location>
        <begin position="270"/>
        <end position="289"/>
    </location>
</feature>
<proteinExistence type="predicted"/>
<reference evidence="3" key="1">
    <citation type="journal article" date="2021" name="Front. Microbiol.">
        <title>Cellular and Genomic Properties of Haloferax gibbonsii LR2-5, the Host of Euryarchaeal Virus HFTV1.</title>
        <authorList>
            <person name="Tittes C."/>
            <person name="Schwarzer S."/>
            <person name="Pfeiffer F."/>
            <person name="Dyall-Smith M."/>
            <person name="Rodriguez-Franco M."/>
            <person name="Oksanen H.M."/>
            <person name="Quax T.E.F."/>
        </authorList>
    </citation>
    <scope>NUCLEOTIDE SEQUENCE</scope>
    <source>
        <strain evidence="3">LR2-5</strain>
    </source>
</reference>
<feature type="transmembrane region" description="Helical" evidence="1">
    <location>
        <begin position="136"/>
        <end position="154"/>
    </location>
</feature>
<gene>
    <name evidence="3" type="ORF">HfgLR_21275</name>
</gene>
<keyword evidence="1" id="KW-0812">Transmembrane</keyword>
<keyword evidence="1" id="KW-0472">Membrane</keyword>
<dbReference type="PANTHER" id="PTHR39430:SF1">
    <property type="entry name" value="PROTEASE"/>
    <property type="match status" value="1"/>
</dbReference>